<dbReference type="Proteomes" id="UP000199249">
    <property type="component" value="Unassembled WGS sequence"/>
</dbReference>
<dbReference type="Gene3D" id="3.30.1330.80">
    <property type="entry name" value="Hypothetical protein, similar to alpha- acetolactate decarboxylase, domain 2"/>
    <property type="match status" value="1"/>
</dbReference>
<keyword evidence="1" id="KW-0732">Signal</keyword>
<dbReference type="EMBL" id="FNOV01000009">
    <property type="protein sequence ID" value="SDY52935.1"/>
    <property type="molecule type" value="Genomic_DNA"/>
</dbReference>
<evidence type="ECO:0000313" key="3">
    <source>
        <dbReference type="EMBL" id="SDY52935.1"/>
    </source>
</evidence>
<dbReference type="Pfam" id="PF03479">
    <property type="entry name" value="PCC"/>
    <property type="match status" value="1"/>
</dbReference>
<evidence type="ECO:0000313" key="4">
    <source>
        <dbReference type="Proteomes" id="UP000199249"/>
    </source>
</evidence>
<organism evidence="3 4">
    <name type="scientific">Hymenobacter psychrophilus</name>
    <dbReference type="NCBI Taxonomy" id="651662"/>
    <lineage>
        <taxon>Bacteria</taxon>
        <taxon>Pseudomonadati</taxon>
        <taxon>Bacteroidota</taxon>
        <taxon>Cytophagia</taxon>
        <taxon>Cytophagales</taxon>
        <taxon>Hymenobacteraceae</taxon>
        <taxon>Hymenobacter</taxon>
    </lineage>
</organism>
<dbReference type="PANTHER" id="PTHR34988">
    <property type="entry name" value="PROTEIN, PUTATIVE-RELATED"/>
    <property type="match status" value="1"/>
</dbReference>
<feature type="domain" description="PPC" evidence="2">
    <location>
        <begin position="53"/>
        <end position="184"/>
    </location>
</feature>
<protein>
    <recommendedName>
        <fullName evidence="2">PPC domain-containing protein</fullName>
    </recommendedName>
</protein>
<proteinExistence type="predicted"/>
<dbReference type="PANTHER" id="PTHR34988:SF1">
    <property type="entry name" value="DNA-BINDING PROTEIN"/>
    <property type="match status" value="1"/>
</dbReference>
<sequence length="204" mass="21637">MTVFVKKSSFPTFTTSLLMSRLLLAALLLATTAAVAQTTPAAMPVTSAAAAVSSPLRTYALRLRPGQDLRRELLAFAQVHNLRAACILTGVGSLTTTTLRLANQEGPTVYQGHFEIVSLVGTLSVNGSHLHLSVADSTGRTLGGHLLDGNSIYTTAELVIGELPALDFRRETDPTFGYQELVVRPAASEAAPSKAPAPVRNRKK</sequence>
<dbReference type="STRING" id="651662.SAMN04488069_109180"/>
<name>A0A1H3KMF1_9BACT</name>
<accession>A0A1H3KMF1</accession>
<feature type="signal peptide" evidence="1">
    <location>
        <begin position="1"/>
        <end position="36"/>
    </location>
</feature>
<dbReference type="AlphaFoldDB" id="A0A1H3KMF1"/>
<evidence type="ECO:0000259" key="2">
    <source>
        <dbReference type="PROSITE" id="PS51742"/>
    </source>
</evidence>
<dbReference type="InterPro" id="IPR005175">
    <property type="entry name" value="PPC_dom"/>
</dbReference>
<gene>
    <name evidence="3" type="ORF">SAMN04488069_109180</name>
</gene>
<dbReference type="CDD" id="cd11378">
    <property type="entry name" value="DUF296"/>
    <property type="match status" value="1"/>
</dbReference>
<dbReference type="SUPFAM" id="SSF117856">
    <property type="entry name" value="AF0104/ALDC/Ptd012-like"/>
    <property type="match status" value="1"/>
</dbReference>
<keyword evidence="4" id="KW-1185">Reference proteome</keyword>
<dbReference type="PROSITE" id="PS51742">
    <property type="entry name" value="PPC"/>
    <property type="match status" value="1"/>
</dbReference>
<evidence type="ECO:0000256" key="1">
    <source>
        <dbReference type="SAM" id="SignalP"/>
    </source>
</evidence>
<feature type="chain" id="PRO_5011604272" description="PPC domain-containing protein" evidence="1">
    <location>
        <begin position="37"/>
        <end position="204"/>
    </location>
</feature>
<reference evidence="4" key="1">
    <citation type="submission" date="2016-10" db="EMBL/GenBank/DDBJ databases">
        <authorList>
            <person name="Varghese N."/>
            <person name="Submissions S."/>
        </authorList>
    </citation>
    <scope>NUCLEOTIDE SEQUENCE [LARGE SCALE GENOMIC DNA]</scope>
    <source>
        <strain evidence="4">CGMCC 1.8975</strain>
    </source>
</reference>